<sequence length="494" mass="56124">MPSYPIYNVKTGHRIRVEPISDYQLDGNARDLYFSTEQHRLLQDLYEELQLNSIEAGHPEQDLLTFLLNTSYFGVISLLETYKHEDPLQNSTAANLNSQPNATGYFEDEESIHDAFKTIVSHDRPQSEVDQEWDDYIWNLGTNPNNQSTSSGTRLRSASWRHQPSTNDIMRSVQQQLLQDPQAPPVSRQPPIGFVYLIGTQRAPFPPSTVGEMTIGVILHSAKRGFGYAKEALELVLEEAFNNLHSHRIQANVLDTYSKERVVNLFTQMRFSHEGTRRRSYYSIMEQEWKDVTSFALLDTEWIMRAYFRAAPKTLWDEMLLRHEREREALLRWEHIHLKRTSSTETLRSVQPMTPIGVTSQSEGEASDAHSTKSMLADKGKRKMDAIEDPFASEAGSRASSVSLSDSETEDRLDYSVPSRKLRRVEEPVSDSDIESDAASSYDFGPFSSPSPVVPRSPSPSSSSESEADSEWSAQTGSDWDHLETASASDHEHW</sequence>
<dbReference type="AlphaFoldDB" id="A0A4V4HIL9"/>
<name>A0A4V4HIL9_DENBC</name>
<dbReference type="Proteomes" id="UP000297245">
    <property type="component" value="Unassembled WGS sequence"/>
</dbReference>
<gene>
    <name evidence="2" type="ORF">K435DRAFT_742717</name>
</gene>
<dbReference type="EMBL" id="ML179039">
    <property type="protein sequence ID" value="THV07096.1"/>
    <property type="molecule type" value="Genomic_DNA"/>
</dbReference>
<feature type="compositionally biased region" description="Basic and acidic residues" evidence="1">
    <location>
        <begin position="367"/>
        <end position="386"/>
    </location>
</feature>
<reference evidence="2 3" key="1">
    <citation type="journal article" date="2019" name="Nat. Ecol. Evol.">
        <title>Megaphylogeny resolves global patterns of mushroom evolution.</title>
        <authorList>
            <person name="Varga T."/>
            <person name="Krizsan K."/>
            <person name="Foldi C."/>
            <person name="Dima B."/>
            <person name="Sanchez-Garcia M."/>
            <person name="Sanchez-Ramirez S."/>
            <person name="Szollosi G.J."/>
            <person name="Szarkandi J.G."/>
            <person name="Papp V."/>
            <person name="Albert L."/>
            <person name="Andreopoulos W."/>
            <person name="Angelini C."/>
            <person name="Antonin V."/>
            <person name="Barry K.W."/>
            <person name="Bougher N.L."/>
            <person name="Buchanan P."/>
            <person name="Buyck B."/>
            <person name="Bense V."/>
            <person name="Catcheside P."/>
            <person name="Chovatia M."/>
            <person name="Cooper J."/>
            <person name="Damon W."/>
            <person name="Desjardin D."/>
            <person name="Finy P."/>
            <person name="Geml J."/>
            <person name="Haridas S."/>
            <person name="Hughes K."/>
            <person name="Justo A."/>
            <person name="Karasinski D."/>
            <person name="Kautmanova I."/>
            <person name="Kiss B."/>
            <person name="Kocsube S."/>
            <person name="Kotiranta H."/>
            <person name="LaButti K.M."/>
            <person name="Lechner B.E."/>
            <person name="Liimatainen K."/>
            <person name="Lipzen A."/>
            <person name="Lukacs Z."/>
            <person name="Mihaltcheva S."/>
            <person name="Morgado L.N."/>
            <person name="Niskanen T."/>
            <person name="Noordeloos M.E."/>
            <person name="Ohm R.A."/>
            <person name="Ortiz-Santana B."/>
            <person name="Ovrebo C."/>
            <person name="Racz N."/>
            <person name="Riley R."/>
            <person name="Savchenko A."/>
            <person name="Shiryaev A."/>
            <person name="Soop K."/>
            <person name="Spirin V."/>
            <person name="Szebenyi C."/>
            <person name="Tomsovsky M."/>
            <person name="Tulloss R.E."/>
            <person name="Uehling J."/>
            <person name="Grigoriev I.V."/>
            <person name="Vagvolgyi C."/>
            <person name="Papp T."/>
            <person name="Martin F.M."/>
            <person name="Miettinen O."/>
            <person name="Hibbett D.S."/>
            <person name="Nagy L.G."/>
        </authorList>
    </citation>
    <scope>NUCLEOTIDE SEQUENCE [LARGE SCALE GENOMIC DNA]</scope>
    <source>
        <strain evidence="2 3">CBS 962.96</strain>
    </source>
</reference>
<dbReference type="OrthoDB" id="64477at2759"/>
<dbReference type="SUPFAM" id="SSF55729">
    <property type="entry name" value="Acyl-CoA N-acyltransferases (Nat)"/>
    <property type="match status" value="1"/>
</dbReference>
<organism evidence="2 3">
    <name type="scientific">Dendrothele bispora (strain CBS 962.96)</name>
    <dbReference type="NCBI Taxonomy" id="1314807"/>
    <lineage>
        <taxon>Eukaryota</taxon>
        <taxon>Fungi</taxon>
        <taxon>Dikarya</taxon>
        <taxon>Basidiomycota</taxon>
        <taxon>Agaricomycotina</taxon>
        <taxon>Agaricomycetes</taxon>
        <taxon>Agaricomycetidae</taxon>
        <taxon>Agaricales</taxon>
        <taxon>Agaricales incertae sedis</taxon>
        <taxon>Dendrothele</taxon>
    </lineage>
</organism>
<dbReference type="InterPro" id="IPR016181">
    <property type="entry name" value="Acyl_CoA_acyltransferase"/>
</dbReference>
<dbReference type="Gene3D" id="3.40.630.30">
    <property type="match status" value="1"/>
</dbReference>
<feature type="compositionally biased region" description="Polar residues" evidence="1">
    <location>
        <begin position="344"/>
        <end position="364"/>
    </location>
</feature>
<evidence type="ECO:0000256" key="1">
    <source>
        <dbReference type="SAM" id="MobiDB-lite"/>
    </source>
</evidence>
<feature type="compositionally biased region" description="Low complexity" evidence="1">
    <location>
        <begin position="437"/>
        <end position="451"/>
    </location>
</feature>
<feature type="region of interest" description="Disordered" evidence="1">
    <location>
        <begin position="344"/>
        <end position="494"/>
    </location>
</feature>
<keyword evidence="3" id="KW-1185">Reference proteome</keyword>
<evidence type="ECO:0000313" key="2">
    <source>
        <dbReference type="EMBL" id="THV07096.1"/>
    </source>
</evidence>
<proteinExistence type="predicted"/>
<protein>
    <recommendedName>
        <fullName evidence="4">N-acetyltransferase domain-containing protein</fullName>
    </recommendedName>
</protein>
<accession>A0A4V4HIL9</accession>
<evidence type="ECO:0000313" key="3">
    <source>
        <dbReference type="Proteomes" id="UP000297245"/>
    </source>
</evidence>
<feature type="compositionally biased region" description="Basic and acidic residues" evidence="1">
    <location>
        <begin position="479"/>
        <end position="494"/>
    </location>
</feature>
<evidence type="ECO:0008006" key="4">
    <source>
        <dbReference type="Google" id="ProtNLM"/>
    </source>
</evidence>